<dbReference type="InterPro" id="IPR011010">
    <property type="entry name" value="DNA_brk_join_enz"/>
</dbReference>
<keyword evidence="3" id="KW-1133">Transmembrane helix</keyword>
<evidence type="ECO:0000256" key="3">
    <source>
        <dbReference type="SAM" id="Phobius"/>
    </source>
</evidence>
<accession>A0ABM0LYX6</accession>
<keyword evidence="4" id="KW-1185">Reference proteome</keyword>
<organism evidence="4 5">
    <name type="scientific">Saccoglossus kowalevskii</name>
    <name type="common">Acorn worm</name>
    <dbReference type="NCBI Taxonomy" id="10224"/>
    <lineage>
        <taxon>Eukaryota</taxon>
        <taxon>Metazoa</taxon>
        <taxon>Hemichordata</taxon>
        <taxon>Enteropneusta</taxon>
        <taxon>Harrimaniidae</taxon>
        <taxon>Saccoglossus</taxon>
    </lineage>
</organism>
<keyword evidence="3" id="KW-0472">Membrane</keyword>
<reference evidence="5" key="1">
    <citation type="submission" date="2025-08" db="UniProtKB">
        <authorList>
            <consortium name="RefSeq"/>
        </authorList>
    </citation>
    <scope>IDENTIFICATION</scope>
    <source>
        <tissue evidence="5">Testes</tissue>
    </source>
</reference>
<dbReference type="RefSeq" id="XP_006812967.1">
    <property type="nucleotide sequence ID" value="XM_006812904.1"/>
</dbReference>
<evidence type="ECO:0000313" key="4">
    <source>
        <dbReference type="Proteomes" id="UP000694865"/>
    </source>
</evidence>
<keyword evidence="3" id="KW-0812">Transmembrane</keyword>
<dbReference type="InterPro" id="IPR010998">
    <property type="entry name" value="Integrase_recombinase_N"/>
</dbReference>
<name>A0ABM0LYX6_SACKO</name>
<protein>
    <submittedName>
        <fullName evidence="5">Uncharacterized protein LOC102801542</fullName>
    </submittedName>
</protein>
<dbReference type="GeneID" id="102801542"/>
<proteinExistence type="predicted"/>
<evidence type="ECO:0000256" key="2">
    <source>
        <dbReference type="ARBA" id="ARBA00023172"/>
    </source>
</evidence>
<keyword evidence="1" id="KW-0238">DNA-binding</keyword>
<keyword evidence="2" id="KW-0233">DNA recombination</keyword>
<evidence type="ECO:0000313" key="5">
    <source>
        <dbReference type="RefSeq" id="XP_006812967.1"/>
    </source>
</evidence>
<evidence type="ECO:0000256" key="1">
    <source>
        <dbReference type="ARBA" id="ARBA00023125"/>
    </source>
</evidence>
<dbReference type="Proteomes" id="UP000694865">
    <property type="component" value="Unplaced"/>
</dbReference>
<dbReference type="PANTHER" id="PTHR34605:SF3">
    <property type="entry name" value="P CELL-TYPE AGGLUTINATION PROTEIN MAP4-LIKE-RELATED"/>
    <property type="match status" value="1"/>
</dbReference>
<gene>
    <name evidence="5" type="primary">LOC102801542</name>
</gene>
<feature type="transmembrane region" description="Helical" evidence="3">
    <location>
        <begin position="112"/>
        <end position="133"/>
    </location>
</feature>
<dbReference type="InterPro" id="IPR013762">
    <property type="entry name" value="Integrase-like_cat_sf"/>
</dbReference>
<sequence>MHAESCSFGNLPAVSEDLLLLFITHCYKYLQLKESTIRLYLAGIRFRYIEAGVPNPWQVTVGVPLVRVNLLLRAIKRNQGRGTRPRCAFTADIVYLMFSTLELGVFTQFIDILMQTVVLVAFFGFLRCVEFTVRSYGAFNRDFHLCIEDVSFQGDAQAFLRLKSSKSDQFREGVVIRLFRNDRMCPVQSLKRYVSLRVALHPRPSLGNPLFVTEDNLPLTAFCFPTVFTQTCLLIGSQFISIYRPFLPYRGSYVCSKCRYPRSHD</sequence>
<dbReference type="Gene3D" id="1.10.443.10">
    <property type="entry name" value="Intergrase catalytic core"/>
    <property type="match status" value="1"/>
</dbReference>
<dbReference type="InterPro" id="IPR052925">
    <property type="entry name" value="Phage_Integrase-like_Recomb"/>
</dbReference>
<dbReference type="PANTHER" id="PTHR34605">
    <property type="entry name" value="PHAGE_INTEGRASE DOMAIN-CONTAINING PROTEIN"/>
    <property type="match status" value="1"/>
</dbReference>
<dbReference type="SUPFAM" id="SSF56349">
    <property type="entry name" value="DNA breaking-rejoining enzymes"/>
    <property type="match status" value="1"/>
</dbReference>
<dbReference type="Gene3D" id="1.10.150.130">
    <property type="match status" value="1"/>
</dbReference>